<keyword evidence="1" id="KW-0614">Plasmid</keyword>
<gene>
    <name evidence="1" type="ORF">EIN43_26980</name>
</gene>
<geneLocation type="plasmid" evidence="1">
    <name>unnamed3</name>
</geneLocation>
<dbReference type="AlphaFoldDB" id="A0A4Y5ZV62"/>
<dbReference type="Proteomes" id="UP000318237">
    <property type="component" value="Plasmid unnamed3"/>
</dbReference>
<evidence type="ECO:0000313" key="1">
    <source>
        <dbReference type="EMBL" id="QDE47875.1"/>
    </source>
</evidence>
<proteinExistence type="predicted"/>
<sequence>MNTDCFRRDQIWFVDKDIKSGSSHLYSLVEYKEKQRTLKSSYGHDYLSGAFDAIPLFDNLDEFENLCLRDDLCQREAAVFVALRGKRKQNPQRAL</sequence>
<evidence type="ECO:0000313" key="2">
    <source>
        <dbReference type="Proteomes" id="UP000318237"/>
    </source>
</evidence>
<reference evidence="1 2" key="1">
    <citation type="submission" date="2019-06" db="EMBL/GenBank/DDBJ databases">
        <title>Whole genome sequencing of XDR Enterobacter.</title>
        <authorList>
            <person name="Gnana Soundari P."/>
            <person name="Vijayakumar R."/>
            <person name="Krishnan P."/>
        </authorList>
    </citation>
    <scope>NUCLEOTIDE SEQUENCE [LARGE SCALE GENOMIC DNA]</scope>
    <source>
        <strain evidence="1 2">C126</strain>
        <plasmid evidence="1 2">unnamed3</plasmid>
    </source>
</reference>
<name>A0A4Y5ZV62_9ENTR</name>
<organism evidence="1 2">
    <name type="scientific">Enterobacter hormaechei</name>
    <dbReference type="NCBI Taxonomy" id="158836"/>
    <lineage>
        <taxon>Bacteria</taxon>
        <taxon>Pseudomonadati</taxon>
        <taxon>Pseudomonadota</taxon>
        <taxon>Gammaproteobacteria</taxon>
        <taxon>Enterobacterales</taxon>
        <taxon>Enterobacteriaceae</taxon>
        <taxon>Enterobacter</taxon>
        <taxon>Enterobacter cloacae complex</taxon>
    </lineage>
</organism>
<dbReference type="EMBL" id="CP041057">
    <property type="protein sequence ID" value="QDE47875.1"/>
    <property type="molecule type" value="Genomic_DNA"/>
</dbReference>
<accession>A0A4Y5ZV62</accession>
<protein>
    <submittedName>
        <fullName evidence="1">Uncharacterized protein</fullName>
    </submittedName>
</protein>